<feature type="compositionally biased region" description="Polar residues" evidence="1">
    <location>
        <begin position="310"/>
        <end position="321"/>
    </location>
</feature>
<comment type="caution">
    <text evidence="2">The sequence shown here is derived from an EMBL/GenBank/DDBJ whole genome shotgun (WGS) entry which is preliminary data.</text>
</comment>
<feature type="compositionally biased region" description="Polar residues" evidence="1">
    <location>
        <begin position="644"/>
        <end position="660"/>
    </location>
</feature>
<dbReference type="EMBL" id="CAMPGE010001551">
    <property type="protein sequence ID" value="CAI2360343.1"/>
    <property type="molecule type" value="Genomic_DNA"/>
</dbReference>
<feature type="region of interest" description="Disordered" evidence="1">
    <location>
        <begin position="634"/>
        <end position="691"/>
    </location>
</feature>
<keyword evidence="3" id="KW-1185">Reference proteome</keyword>
<feature type="region of interest" description="Disordered" evidence="1">
    <location>
        <begin position="285"/>
        <end position="322"/>
    </location>
</feature>
<feature type="compositionally biased region" description="Basic residues" evidence="1">
    <location>
        <begin position="556"/>
        <end position="590"/>
    </location>
</feature>
<dbReference type="AlphaFoldDB" id="A0AAD1X263"/>
<feature type="region of interest" description="Disordered" evidence="1">
    <location>
        <begin position="556"/>
        <end position="596"/>
    </location>
</feature>
<accession>A0AAD1X263</accession>
<feature type="compositionally biased region" description="Basic and acidic residues" evidence="1">
    <location>
        <begin position="634"/>
        <end position="643"/>
    </location>
</feature>
<evidence type="ECO:0000313" key="3">
    <source>
        <dbReference type="Proteomes" id="UP001295684"/>
    </source>
</evidence>
<feature type="compositionally biased region" description="Polar residues" evidence="1">
    <location>
        <begin position="670"/>
        <end position="680"/>
    </location>
</feature>
<reference evidence="2" key="1">
    <citation type="submission" date="2023-07" db="EMBL/GenBank/DDBJ databases">
        <authorList>
            <consortium name="AG Swart"/>
            <person name="Singh M."/>
            <person name="Singh A."/>
            <person name="Seah K."/>
            <person name="Emmerich C."/>
        </authorList>
    </citation>
    <scope>NUCLEOTIDE SEQUENCE</scope>
    <source>
        <strain evidence="2">DP1</strain>
    </source>
</reference>
<organism evidence="2 3">
    <name type="scientific">Euplotes crassus</name>
    <dbReference type="NCBI Taxonomy" id="5936"/>
    <lineage>
        <taxon>Eukaryota</taxon>
        <taxon>Sar</taxon>
        <taxon>Alveolata</taxon>
        <taxon>Ciliophora</taxon>
        <taxon>Intramacronucleata</taxon>
        <taxon>Spirotrichea</taxon>
        <taxon>Hypotrichia</taxon>
        <taxon>Euplotida</taxon>
        <taxon>Euplotidae</taxon>
        <taxon>Moneuplotes</taxon>
    </lineage>
</organism>
<proteinExistence type="predicted"/>
<gene>
    <name evidence="2" type="ORF">ECRASSUSDP1_LOCUS1644</name>
</gene>
<feature type="region of interest" description="Disordered" evidence="1">
    <location>
        <begin position="972"/>
        <end position="1010"/>
    </location>
</feature>
<feature type="compositionally biased region" description="Polar residues" evidence="1">
    <location>
        <begin position="285"/>
        <end position="299"/>
    </location>
</feature>
<name>A0AAD1X263_EUPCR</name>
<sequence length="1010" mass="117512">MEGPISDLQLDIDDFSSDDDFPQIISDAPLRNLPPHLNLQRNISEPTAPMMDHFNTNRRKDFQSNKDKIQFMIDYQNQLNSENLRAHNIKQAIQKQNEVLLSNPNFKKLKKPNLKLETSVVLKKFGLVNNANIQKRRRSQDGVIAEKKNKPLDFNDMFNLKQKLIGRNVMSPKNEIEDNQKTFDEARNRGALSPTLPLGKNLSKFHKRHVKEKGNIDQLKNDMFILSSEFKEGAFQTDYIRKKIAGNKKREKFRKRNKIKSSEVSLTSTNLGNRLKNKNLFVQMPHQSNKSMRENNSPLSDRENIHHQRSQNAPSKGMNVSESRKLPAGRLDYYGTLQYPLSAHNINTISSGKTQNSFQLYESEVELELNKDIRNLTPSPQLSERSKGPLKKRMETNKKCVYIFNIFDLCKKVRSMIKKYILRYNKKLEKIESDQISQARLRDRKIFDEAREELEMKRSFLEKVQASSKAYCEKKKNSNNDNINCRNLSNMRSNKLTKDDIKFIDKQLLTLNEYPLEFKDIIYLFERGVEKIGREDDRKINILKNSMFIAGSKLPRKMKKKLSSTSHVTKKKKSIQKPRIKRNKSRKKHKDLSFKDKKLNLEKPQSIFNTKSSNLSSNNESTRYVDYHITIQKDENEESKNEQEQGNCINSKRNQGSNLFDDSDLHLSEQRSCSSQSTVENKPINPINFNQNFDPVSMKDIKRLSEHSNKTKGSNSRVLGAGFKLSYKPKNINKIRSNIVSPESNRNSQLTDQNTIENSRPSFVNYSEAKSFSPEKRVKEIKKINQKKSRSPYHSNGLLMKERSVRSPKKGVSRKKNSKKNVRFNKIENSKKNMVNPHREKLSKDMINKKDLIHRIRKGVLSPGKMGIFQTRYKSPQIKDINYITMPNFKVDRGRRKISKMGGLQTMFQFDNSNQGSSTRVPQNLHLNRTLNKQRDTRRLTNFGPSPTRKMVINHPILKKQTMNTELLKNLDNERNPHSNPNTFFEVIPEESQNKKSAKKNKHCNPSNYS</sequence>
<evidence type="ECO:0000256" key="1">
    <source>
        <dbReference type="SAM" id="MobiDB-lite"/>
    </source>
</evidence>
<dbReference type="Proteomes" id="UP001295684">
    <property type="component" value="Unassembled WGS sequence"/>
</dbReference>
<protein>
    <submittedName>
        <fullName evidence="2">Uncharacterized protein</fullName>
    </submittedName>
</protein>
<evidence type="ECO:0000313" key="2">
    <source>
        <dbReference type="EMBL" id="CAI2360343.1"/>
    </source>
</evidence>